<dbReference type="AlphaFoldDB" id="A0A561UXS0"/>
<dbReference type="Proteomes" id="UP000318186">
    <property type="component" value="Unassembled WGS sequence"/>
</dbReference>
<gene>
    <name evidence="1" type="ORF">FHX80_112604</name>
</gene>
<protein>
    <submittedName>
        <fullName evidence="1">Uncharacterized protein</fullName>
    </submittedName>
</protein>
<evidence type="ECO:0000313" key="1">
    <source>
        <dbReference type="EMBL" id="TWG04160.1"/>
    </source>
</evidence>
<reference evidence="1 2" key="1">
    <citation type="submission" date="2019-06" db="EMBL/GenBank/DDBJ databases">
        <title>Sequencing the genomes of 1000 actinobacteria strains.</title>
        <authorList>
            <person name="Klenk H.-P."/>
        </authorList>
    </citation>
    <scope>NUCLEOTIDE SEQUENCE [LARGE SCALE GENOMIC DNA]</scope>
    <source>
        <strain evidence="1 2">DSM 42059</strain>
    </source>
</reference>
<evidence type="ECO:0000313" key="2">
    <source>
        <dbReference type="Proteomes" id="UP000318186"/>
    </source>
</evidence>
<sequence length="378" mass="42060">MDASDEDYFAFFSLTGDRFDAPGMPADTAREVGNFREAVLKIARDLWLEGNPDRRRLPNGFNEAFDLRLIAVASGSARPRMVLHRPSGKVSDAEWGEWSDIYARARDTMTDSLQNIARTRQPPVHFSPESMKALRRVGSSLQDSEAIILGDPRQGSRRAIIDLAVREILIEIEELVPTPHPVQLEGVIVEYDGSSLSFRLKTDSGHSTCRLEHDQHDLAESAKEFLATDGITAPDVRVEGETPDASLKNVSLHRVTGISAIRSIEEKSLLAQLERIRELDNGWLGPDSLSPEPVVADRIEKVIPRLATLGTGVSIVPNAEGAILLEWRRGNIEMTAAVEPENELFLCADNTETDELQERQSEFSERLLTQFLENGKLK</sequence>
<dbReference type="RefSeq" id="WP_145764350.1">
    <property type="nucleotide sequence ID" value="NZ_VIWW01000001.1"/>
</dbReference>
<accession>A0A561UXS0</accession>
<comment type="caution">
    <text evidence="1">The sequence shown here is derived from an EMBL/GenBank/DDBJ whole genome shotgun (WGS) entry which is preliminary data.</text>
</comment>
<name>A0A561UXS0_9ACTN</name>
<proteinExistence type="predicted"/>
<organism evidence="1 2">
    <name type="scientific">Streptomyces brevispora</name>
    <dbReference type="NCBI Taxonomy" id="887462"/>
    <lineage>
        <taxon>Bacteria</taxon>
        <taxon>Bacillati</taxon>
        <taxon>Actinomycetota</taxon>
        <taxon>Actinomycetes</taxon>
        <taxon>Kitasatosporales</taxon>
        <taxon>Streptomycetaceae</taxon>
        <taxon>Streptomyces</taxon>
    </lineage>
</organism>
<dbReference type="OrthoDB" id="8456019at2"/>
<dbReference type="EMBL" id="VIWW01000001">
    <property type="protein sequence ID" value="TWG04160.1"/>
    <property type="molecule type" value="Genomic_DNA"/>
</dbReference>